<evidence type="ECO:0000313" key="2">
    <source>
        <dbReference type="EMBL" id="CAH1647652.1"/>
    </source>
</evidence>
<dbReference type="EMBL" id="LR824562">
    <property type="protein sequence ID" value="CAH1647652.1"/>
    <property type="molecule type" value="Genomic_DNA"/>
</dbReference>
<dbReference type="AlphaFoldDB" id="A0A9P0NAQ1"/>
<dbReference type="Proteomes" id="UP001153321">
    <property type="component" value="Chromosome Z"/>
</dbReference>
<evidence type="ECO:0000256" key="1">
    <source>
        <dbReference type="SAM" id="SignalP"/>
    </source>
</evidence>
<reference evidence="2" key="1">
    <citation type="submission" date="2022-02" db="EMBL/GenBank/DDBJ databases">
        <authorList>
            <person name="King R."/>
        </authorList>
    </citation>
    <scope>NUCLEOTIDE SEQUENCE</scope>
</reference>
<proteinExistence type="predicted"/>
<evidence type="ECO:0000313" key="3">
    <source>
        <dbReference type="Proteomes" id="UP001153321"/>
    </source>
</evidence>
<keyword evidence="3" id="KW-1185">Reference proteome</keyword>
<name>A0A9P0NAQ1_SPOLI</name>
<sequence>MYILITMSVLPILAHFTACESTQEPPKDLQSKITFKTPINEVSTTADTLKHGSLRTNQPMPHINRKPHVLGDNNARYKILLKSPHSVTKLAKTLSLGFDPSFSKDYFEPFERRPRPVTLVAFRKNGFATRHQFKGINSKSSVVAELQSPFNEISNFWQDGHLEA</sequence>
<accession>A0A9P0NAQ1</accession>
<feature type="chain" id="PRO_5040234414" evidence="1">
    <location>
        <begin position="20"/>
        <end position="164"/>
    </location>
</feature>
<feature type="signal peptide" evidence="1">
    <location>
        <begin position="1"/>
        <end position="19"/>
    </location>
</feature>
<protein>
    <submittedName>
        <fullName evidence="2">Uncharacterized protein</fullName>
    </submittedName>
</protein>
<gene>
    <name evidence="2" type="ORF">SPLIT_LOCUS12999</name>
</gene>
<keyword evidence="1" id="KW-0732">Signal</keyword>
<organism evidence="2 3">
    <name type="scientific">Spodoptera littoralis</name>
    <name type="common">Egyptian cotton leafworm</name>
    <dbReference type="NCBI Taxonomy" id="7109"/>
    <lineage>
        <taxon>Eukaryota</taxon>
        <taxon>Metazoa</taxon>
        <taxon>Ecdysozoa</taxon>
        <taxon>Arthropoda</taxon>
        <taxon>Hexapoda</taxon>
        <taxon>Insecta</taxon>
        <taxon>Pterygota</taxon>
        <taxon>Neoptera</taxon>
        <taxon>Endopterygota</taxon>
        <taxon>Lepidoptera</taxon>
        <taxon>Glossata</taxon>
        <taxon>Ditrysia</taxon>
        <taxon>Noctuoidea</taxon>
        <taxon>Noctuidae</taxon>
        <taxon>Amphipyrinae</taxon>
        <taxon>Spodoptera</taxon>
    </lineage>
</organism>